<evidence type="ECO:0000256" key="1">
    <source>
        <dbReference type="SAM" id="SignalP"/>
    </source>
</evidence>
<comment type="caution">
    <text evidence="3">The sequence shown here is derived from an EMBL/GenBank/DDBJ whole genome shotgun (WGS) entry which is preliminary data.</text>
</comment>
<dbReference type="Gene3D" id="3.10.105.10">
    <property type="entry name" value="Dipeptide-binding Protein, Domain 3"/>
    <property type="match status" value="1"/>
</dbReference>
<feature type="chain" id="PRO_5038708712" evidence="1">
    <location>
        <begin position="24"/>
        <end position="603"/>
    </location>
</feature>
<name>A0A2S6GY65_9PSEU</name>
<dbReference type="PIRSF" id="PIRSF002741">
    <property type="entry name" value="MppA"/>
    <property type="match status" value="1"/>
</dbReference>
<reference evidence="3 4" key="1">
    <citation type="submission" date="2018-02" db="EMBL/GenBank/DDBJ databases">
        <title>Genomic Encyclopedia of Archaeal and Bacterial Type Strains, Phase II (KMG-II): from individual species to whole genera.</title>
        <authorList>
            <person name="Goeker M."/>
        </authorList>
    </citation>
    <scope>NUCLEOTIDE SEQUENCE [LARGE SCALE GENOMIC DNA]</scope>
    <source>
        <strain evidence="3 4">YU 961-1</strain>
    </source>
</reference>
<dbReference type="GO" id="GO:1904680">
    <property type="term" value="F:peptide transmembrane transporter activity"/>
    <property type="evidence" value="ECO:0007669"/>
    <property type="project" value="TreeGrafter"/>
</dbReference>
<sequence>MSTKKSTLSAISLVVGASLVLSACGGTSDNGGNGGSTGANEPTGDIAAMAIAKGEAGDEYTSPEVPQSNDTFTVSTDNPYTAYNNSAADANNSYNTFALASVISGAYKLDGNNKVLLNKDVMESVEVTSKSPQVVTWKIKPGITWSDGEPWDCDDFYLAWLSSTGKAKDGDKDIFTSANTTGYDQIGKVECPKPTEVVTTFDNPYPDYKGLFGISLDIMPAHILEKETGVADVTKLTPTGGDQAALKKVAEFWKTKWNGFDAKLMPASGPYMITHFEQGNAVTLERNPKWAAKPGGPAKVILRGISDQVAQAQALENGEVQVNSMAQPDSNAADRLRGLSSQGVRFGASNGLSFEHLDLNYKNKWLQDQAVRKAFMQCVNRDELAEKLIRPVLDTAKPLGSLVFFQAEEGYTDNYAAYTGDANASKATLEGAGFTIGGDGFATKGGEKLSLKIAHTDIPRRKQTVELIQSQCKAAGIEIIDDTDPNFLDTRVSQGDYDIALFAWSAAPFKSAQKSIYETNGGQNWSAYTNPKVDAAYKDANSNLDEAAGRKAFQEADRLMAEDNYSLPLYQLPNMWAFKGIDKVYFQSYNGALWNVNEWVKTS</sequence>
<evidence type="ECO:0000313" key="4">
    <source>
        <dbReference type="Proteomes" id="UP000239203"/>
    </source>
</evidence>
<dbReference type="PANTHER" id="PTHR30290:SF65">
    <property type="entry name" value="MONOACYL PHOSPHATIDYLINOSITOL TETRAMANNOSIDE-BINDING PROTEIN LPQW-RELATED"/>
    <property type="match status" value="1"/>
</dbReference>
<dbReference type="Pfam" id="PF00496">
    <property type="entry name" value="SBP_bac_5"/>
    <property type="match status" value="1"/>
</dbReference>
<evidence type="ECO:0000313" key="3">
    <source>
        <dbReference type="EMBL" id="PPK70175.1"/>
    </source>
</evidence>
<keyword evidence="1" id="KW-0732">Signal</keyword>
<dbReference type="RefSeq" id="WP_104476968.1">
    <property type="nucleotide sequence ID" value="NZ_CP154825.1"/>
</dbReference>
<dbReference type="Gene3D" id="3.40.190.10">
    <property type="entry name" value="Periplasmic binding protein-like II"/>
    <property type="match status" value="1"/>
</dbReference>
<protein>
    <submittedName>
        <fullName evidence="3">Peptide/nickel transport system substrate-binding protein</fullName>
    </submittedName>
</protein>
<dbReference type="GO" id="GO:0043190">
    <property type="term" value="C:ATP-binding cassette (ABC) transporter complex"/>
    <property type="evidence" value="ECO:0007669"/>
    <property type="project" value="InterPro"/>
</dbReference>
<proteinExistence type="predicted"/>
<dbReference type="EMBL" id="PTIX01000002">
    <property type="protein sequence ID" value="PPK70175.1"/>
    <property type="molecule type" value="Genomic_DNA"/>
</dbReference>
<accession>A0A2S6GY65</accession>
<keyword evidence="4" id="KW-1185">Reference proteome</keyword>
<dbReference type="SUPFAM" id="SSF53850">
    <property type="entry name" value="Periplasmic binding protein-like II"/>
    <property type="match status" value="1"/>
</dbReference>
<dbReference type="OrthoDB" id="7888869at2"/>
<gene>
    <name evidence="3" type="ORF">CLV40_10285</name>
</gene>
<dbReference type="GO" id="GO:0042597">
    <property type="term" value="C:periplasmic space"/>
    <property type="evidence" value="ECO:0007669"/>
    <property type="project" value="UniProtKB-ARBA"/>
</dbReference>
<organism evidence="3 4">
    <name type="scientific">Actinokineospora auranticolor</name>
    <dbReference type="NCBI Taxonomy" id="155976"/>
    <lineage>
        <taxon>Bacteria</taxon>
        <taxon>Bacillati</taxon>
        <taxon>Actinomycetota</taxon>
        <taxon>Actinomycetes</taxon>
        <taxon>Pseudonocardiales</taxon>
        <taxon>Pseudonocardiaceae</taxon>
        <taxon>Actinokineospora</taxon>
    </lineage>
</organism>
<dbReference type="CDD" id="cd08501">
    <property type="entry name" value="PBP2_Lpqw"/>
    <property type="match status" value="1"/>
</dbReference>
<dbReference type="AlphaFoldDB" id="A0A2S6GY65"/>
<dbReference type="GO" id="GO:0015833">
    <property type="term" value="P:peptide transport"/>
    <property type="evidence" value="ECO:0007669"/>
    <property type="project" value="TreeGrafter"/>
</dbReference>
<feature type="signal peptide" evidence="1">
    <location>
        <begin position="1"/>
        <end position="23"/>
    </location>
</feature>
<dbReference type="PANTHER" id="PTHR30290">
    <property type="entry name" value="PERIPLASMIC BINDING COMPONENT OF ABC TRANSPORTER"/>
    <property type="match status" value="1"/>
</dbReference>
<dbReference type="PROSITE" id="PS51257">
    <property type="entry name" value="PROKAR_LIPOPROTEIN"/>
    <property type="match status" value="1"/>
</dbReference>
<dbReference type="InterPro" id="IPR000914">
    <property type="entry name" value="SBP_5_dom"/>
</dbReference>
<dbReference type="InterPro" id="IPR030678">
    <property type="entry name" value="Peptide/Ni-bd"/>
</dbReference>
<dbReference type="Proteomes" id="UP000239203">
    <property type="component" value="Unassembled WGS sequence"/>
</dbReference>
<evidence type="ECO:0000259" key="2">
    <source>
        <dbReference type="Pfam" id="PF00496"/>
    </source>
</evidence>
<dbReference type="InterPro" id="IPR039424">
    <property type="entry name" value="SBP_5"/>
</dbReference>
<feature type="domain" description="Solute-binding protein family 5" evidence="2">
    <location>
        <begin position="120"/>
        <end position="525"/>
    </location>
</feature>